<dbReference type="InterPro" id="IPR038218">
    <property type="entry name" value="YuzD-like_sp"/>
</dbReference>
<name>A0A398B692_9BACI</name>
<evidence type="ECO:0000313" key="2">
    <source>
        <dbReference type="Proteomes" id="UP000266016"/>
    </source>
</evidence>
<organism evidence="1 2">
    <name type="scientific">Peribacillus asahii</name>
    <dbReference type="NCBI Taxonomy" id="228899"/>
    <lineage>
        <taxon>Bacteria</taxon>
        <taxon>Bacillati</taxon>
        <taxon>Bacillota</taxon>
        <taxon>Bacilli</taxon>
        <taxon>Bacillales</taxon>
        <taxon>Bacillaceae</taxon>
        <taxon>Peribacillus</taxon>
    </lineage>
</organism>
<dbReference type="PIRSF" id="PIRSF010603">
    <property type="entry name" value="UCP010603"/>
    <property type="match status" value="1"/>
</dbReference>
<reference evidence="1 2" key="1">
    <citation type="submission" date="2018-08" db="EMBL/GenBank/DDBJ databases">
        <title>Bacillus jemisoniae sp. nov., Bacillus chryseoplanitiae sp. nov., Bacillus resnikiae sp. nov., and Bacillus frankliniae sp. nov., isolated from Viking spacecraft and associated surfaces.</title>
        <authorList>
            <person name="Seuylemezian A."/>
            <person name="Vaishampayan P."/>
        </authorList>
    </citation>
    <scope>NUCLEOTIDE SEQUENCE [LARGE SCALE GENOMIC DNA]</scope>
    <source>
        <strain evidence="1 2">MA001</strain>
    </source>
</reference>
<dbReference type="EMBL" id="QWVS01000018">
    <property type="protein sequence ID" value="RID85337.1"/>
    <property type="molecule type" value="Genomic_DNA"/>
</dbReference>
<protein>
    <submittedName>
        <fullName evidence="1">DUF1462 family protein</fullName>
    </submittedName>
</protein>
<dbReference type="Proteomes" id="UP000266016">
    <property type="component" value="Unassembled WGS sequence"/>
</dbReference>
<keyword evidence="2" id="KW-1185">Reference proteome</keyword>
<dbReference type="Gene3D" id="3.40.30.30">
    <property type="entry name" value="Hypothetical protein sa0798"/>
    <property type="match status" value="1"/>
</dbReference>
<proteinExistence type="predicted"/>
<dbReference type="AlphaFoldDB" id="A0A398B692"/>
<gene>
    <name evidence="1" type="ORF">D1953_10985</name>
</gene>
<evidence type="ECO:0000313" key="1">
    <source>
        <dbReference type="EMBL" id="RID85337.1"/>
    </source>
</evidence>
<dbReference type="InterPro" id="IPR036249">
    <property type="entry name" value="Thioredoxin-like_sf"/>
</dbReference>
<accession>A0A398B692</accession>
<dbReference type="Pfam" id="PF07315">
    <property type="entry name" value="DUF1462"/>
    <property type="match status" value="1"/>
</dbReference>
<dbReference type="InterPro" id="IPR009190">
    <property type="entry name" value="DUF1462"/>
</dbReference>
<comment type="caution">
    <text evidence="1">The sequence shown here is derived from an EMBL/GenBank/DDBJ whole genome shotgun (WGS) entry which is preliminary data.</text>
</comment>
<dbReference type="SUPFAM" id="SSF52833">
    <property type="entry name" value="Thioredoxin-like"/>
    <property type="match status" value="1"/>
</dbReference>
<dbReference type="RefSeq" id="WP_119117233.1">
    <property type="nucleotide sequence ID" value="NZ_QWVS01000018.1"/>
</dbReference>
<sequence length="110" mass="12643">MEQRSIDIQIYGAEQICASCVNLPSSKDTCEWLEAALQRKFPNQPFSITYIDIHNPPASTKEREFSLKMIEEDLFYPLVLIDDEIIAEGNVRLKTVVDKMIQCGYKQETV</sequence>